<dbReference type="AlphaFoldDB" id="A0A5J6HRU0"/>
<keyword evidence="4" id="KW-1185">Reference proteome</keyword>
<sequence length="439" mass="45540">MTSADDTRTPAPVAPLLSGLDGRLPGLRTLYEDLHAHPELSFQEVRTAGVVAARLREQGWEVTEGVAGTGVVGVLTAGEGPVVLLRADMDGLPVKEETGLPYTSGRTAVGSDGEEVPVMHACGHDMHVTCLLGATAQLAANRKAWRGTVVAVFQPAEEVGGAPAMIEDGFRERFPRPEVCLGQHVAPAPVGFVGTRPGPLMAASDSLRVRLFGRGGHGSMPESTVDPVVLAAAVVLRLQTVVSREVGAAQAAVVTVGAIHGGTKENIIPDMVELKVNIRSTTPAVRERVLAAVERIIRAEAAASGAPREPEITELNSFPVTVNDHAATATVRSALVAALGEGRVFTLPRPLIGSEDFGAFGTALEVPSVFWHFGGADPALFAGLDPDALLEDGIPPTIPANHSALFAPLPGPAIEVGVTALLAAAAQWLTGTAEVNRRA</sequence>
<dbReference type="SUPFAM" id="SSF53187">
    <property type="entry name" value="Zn-dependent exopeptidases"/>
    <property type="match status" value="1"/>
</dbReference>
<dbReference type="InterPro" id="IPR017439">
    <property type="entry name" value="Amidohydrolase"/>
</dbReference>
<dbReference type="RefSeq" id="WP_055530695.1">
    <property type="nucleotide sequence ID" value="NZ_CP023695.1"/>
</dbReference>
<feature type="domain" description="Peptidase M20 dimerisation" evidence="2">
    <location>
        <begin position="206"/>
        <end position="302"/>
    </location>
</feature>
<keyword evidence="1 3" id="KW-0378">Hydrolase</keyword>
<evidence type="ECO:0000313" key="3">
    <source>
        <dbReference type="EMBL" id="QEV21574.1"/>
    </source>
</evidence>
<dbReference type="PANTHER" id="PTHR11014:SF63">
    <property type="entry name" value="METALLOPEPTIDASE, PUTATIVE (AFU_ORTHOLOGUE AFUA_6G09600)-RELATED"/>
    <property type="match status" value="1"/>
</dbReference>
<dbReference type="GO" id="GO:0050118">
    <property type="term" value="F:N-acetyldiaminopimelate deacetylase activity"/>
    <property type="evidence" value="ECO:0007669"/>
    <property type="project" value="UniProtKB-ARBA"/>
</dbReference>
<dbReference type="EMBL" id="CP023695">
    <property type="protein sequence ID" value="QEV21574.1"/>
    <property type="molecule type" value="Genomic_DNA"/>
</dbReference>
<gene>
    <name evidence="3" type="ORF">CP975_32160</name>
</gene>
<dbReference type="Gene3D" id="3.30.70.360">
    <property type="match status" value="1"/>
</dbReference>
<dbReference type="SUPFAM" id="SSF55031">
    <property type="entry name" value="Bacterial exopeptidase dimerisation domain"/>
    <property type="match status" value="1"/>
</dbReference>
<dbReference type="InterPro" id="IPR011650">
    <property type="entry name" value="Peptidase_M20_dimer"/>
</dbReference>
<dbReference type="Proteomes" id="UP000326553">
    <property type="component" value="Chromosome"/>
</dbReference>
<evidence type="ECO:0000256" key="1">
    <source>
        <dbReference type="ARBA" id="ARBA00022801"/>
    </source>
</evidence>
<reference evidence="3 4" key="1">
    <citation type="submission" date="2017-09" db="EMBL/GenBank/DDBJ databases">
        <authorList>
            <person name="Lee N."/>
            <person name="Cho B.-K."/>
        </authorList>
    </citation>
    <scope>NUCLEOTIDE SEQUENCE [LARGE SCALE GENOMIC DNA]</scope>
    <source>
        <strain evidence="3 4">ATCC 12461</strain>
    </source>
</reference>
<dbReference type="Pfam" id="PF07687">
    <property type="entry name" value="M20_dimer"/>
    <property type="match status" value="1"/>
</dbReference>
<dbReference type="Gene3D" id="3.40.630.10">
    <property type="entry name" value="Zn peptidases"/>
    <property type="match status" value="1"/>
</dbReference>
<proteinExistence type="predicted"/>
<organism evidence="3 4">
    <name type="scientific">Streptomyces alboniger</name>
    <dbReference type="NCBI Taxonomy" id="132473"/>
    <lineage>
        <taxon>Bacteria</taxon>
        <taxon>Bacillati</taxon>
        <taxon>Actinomycetota</taxon>
        <taxon>Actinomycetes</taxon>
        <taxon>Kitasatosporales</taxon>
        <taxon>Streptomycetaceae</taxon>
        <taxon>Streptomyces</taxon>
        <taxon>Streptomyces aurantiacus group</taxon>
    </lineage>
</organism>
<dbReference type="GO" id="GO:0019877">
    <property type="term" value="P:diaminopimelate biosynthetic process"/>
    <property type="evidence" value="ECO:0007669"/>
    <property type="project" value="UniProtKB-ARBA"/>
</dbReference>
<protein>
    <submittedName>
        <fullName evidence="3">Amidohydrolase</fullName>
    </submittedName>
</protein>
<dbReference type="KEGG" id="salw:CP975_32160"/>
<dbReference type="FunFam" id="3.30.70.360:FF:000001">
    <property type="entry name" value="N-acetyldiaminopimelate deacetylase"/>
    <property type="match status" value="1"/>
</dbReference>
<dbReference type="Pfam" id="PF01546">
    <property type="entry name" value="Peptidase_M20"/>
    <property type="match status" value="1"/>
</dbReference>
<name>A0A5J6HRU0_STRAD</name>
<dbReference type="PANTHER" id="PTHR11014">
    <property type="entry name" value="PEPTIDASE M20 FAMILY MEMBER"/>
    <property type="match status" value="1"/>
</dbReference>
<dbReference type="InterPro" id="IPR036264">
    <property type="entry name" value="Bact_exopeptidase_dim_dom"/>
</dbReference>
<accession>A0A5J6HRU0</accession>
<evidence type="ECO:0000259" key="2">
    <source>
        <dbReference type="Pfam" id="PF07687"/>
    </source>
</evidence>
<dbReference type="InterPro" id="IPR002933">
    <property type="entry name" value="Peptidase_M20"/>
</dbReference>
<evidence type="ECO:0000313" key="4">
    <source>
        <dbReference type="Proteomes" id="UP000326553"/>
    </source>
</evidence>
<dbReference type="OrthoDB" id="9777385at2"/>
<dbReference type="NCBIfam" id="TIGR01891">
    <property type="entry name" value="amidohydrolases"/>
    <property type="match status" value="1"/>
</dbReference>